<dbReference type="Gene3D" id="1.50.10.10">
    <property type="match status" value="1"/>
</dbReference>
<dbReference type="InterPro" id="IPR035396">
    <property type="entry name" value="Bac_rhamnosid6H"/>
</dbReference>
<sequence length="341" mass="36497">MIVPFTCWQRYGDVQVVRDRYGEMAAWIDSLKTHSSGLIRPAGGYGDWLGVEDGTPLDLIGTAYFAESTAMMAQMARALGRSYDALRFLALWSEIRDAFRTRFVAADGRTGNGSQTSYVLALGFHLVPGGLVKAAADNLAAGIKAHGGHLTTGFLDTGGLLPMLTATGRSDVAYQLLEQKTVPSWGCQIGNGATRIWAREGRTRTHGVLHDPALYSLDHFGLGAVGDWIHRTVGGIDPDPAHPGYQHFFLRPACGSGPHAVPGRADERYLAPYGQVRSCWERSAGAFVLRASVPRNTTATVFVPASSRNAVSAPPGARFVRTGGGTAVYEVGSGSYTFTAY</sequence>
<dbReference type="InterPro" id="IPR016007">
    <property type="entry name" value="Alpha_rhamnosid"/>
</dbReference>
<name>A0ABZ2QEQ0_9ACTN</name>
<accession>A0ABZ2QEQ0</accession>
<evidence type="ECO:0000256" key="2">
    <source>
        <dbReference type="ARBA" id="ARBA00012652"/>
    </source>
</evidence>
<dbReference type="Proteomes" id="UP001626628">
    <property type="component" value="Chromosome"/>
</dbReference>
<proteinExistence type="predicted"/>
<keyword evidence="7" id="KW-1185">Reference proteome</keyword>
<dbReference type="RefSeq" id="WP_399145018.1">
    <property type="nucleotide sequence ID" value="NZ_CP147982.1"/>
</dbReference>
<comment type="catalytic activity">
    <reaction evidence="1">
        <text>Hydrolysis of terminal non-reducing alpha-L-rhamnose residues in alpha-L-rhamnosides.</text>
        <dbReference type="EC" id="3.2.1.40"/>
    </reaction>
</comment>
<evidence type="ECO:0000259" key="5">
    <source>
        <dbReference type="Pfam" id="PF17390"/>
    </source>
</evidence>
<evidence type="ECO:0000256" key="1">
    <source>
        <dbReference type="ARBA" id="ARBA00001445"/>
    </source>
</evidence>
<keyword evidence="3" id="KW-0378">Hydrolase</keyword>
<organism evidence="6 7">
    <name type="scientific">Streptomyces sirii</name>
    <dbReference type="NCBI Taxonomy" id="3127701"/>
    <lineage>
        <taxon>Bacteria</taxon>
        <taxon>Bacillati</taxon>
        <taxon>Actinomycetota</taxon>
        <taxon>Actinomycetes</taxon>
        <taxon>Kitasatosporales</taxon>
        <taxon>Streptomycetaceae</taxon>
        <taxon>Streptomyces</taxon>
    </lineage>
</organism>
<dbReference type="EC" id="3.2.1.40" evidence="2"/>
<gene>
    <name evidence="6" type="ORF">WAB15_02720</name>
</gene>
<evidence type="ECO:0000256" key="3">
    <source>
        <dbReference type="ARBA" id="ARBA00022801"/>
    </source>
</evidence>
<reference evidence="6 7" key="1">
    <citation type="submission" date="2024-03" db="EMBL/GenBank/DDBJ databases">
        <title>The complete genome of Streptomyces sirii sp.nov.</title>
        <authorList>
            <person name="Zakalyukina Y.V."/>
            <person name="Belik A.R."/>
            <person name="Biryukov M.V."/>
            <person name="Baturina O.A."/>
            <person name="Kabilov M.R."/>
        </authorList>
    </citation>
    <scope>NUCLEOTIDE SEQUENCE [LARGE SCALE GENOMIC DNA]</scope>
    <source>
        <strain evidence="6 7">BP-8</strain>
    </source>
</reference>
<dbReference type="InterPro" id="IPR012341">
    <property type="entry name" value="6hp_glycosidase-like_sf"/>
</dbReference>
<dbReference type="InterPro" id="IPR035398">
    <property type="entry name" value="Bac_rhamnosid_C"/>
</dbReference>
<dbReference type="Pfam" id="PF17390">
    <property type="entry name" value="Bac_rhamnosid_C"/>
    <property type="match status" value="1"/>
</dbReference>
<evidence type="ECO:0000259" key="4">
    <source>
        <dbReference type="Pfam" id="PF17389"/>
    </source>
</evidence>
<feature type="domain" description="Alpha-L-rhamnosidase C-terminal" evidence="5">
    <location>
        <begin position="235"/>
        <end position="312"/>
    </location>
</feature>
<dbReference type="Pfam" id="PF17389">
    <property type="entry name" value="Bac_rhamnosid6H"/>
    <property type="match status" value="1"/>
</dbReference>
<protein>
    <recommendedName>
        <fullName evidence="2">alpha-L-rhamnosidase</fullName>
        <ecNumber evidence="2">3.2.1.40</ecNumber>
    </recommendedName>
</protein>
<dbReference type="Gene3D" id="2.60.420.10">
    <property type="entry name" value="Maltose phosphorylase, domain 3"/>
    <property type="match status" value="1"/>
</dbReference>
<dbReference type="SUPFAM" id="SSF48208">
    <property type="entry name" value="Six-hairpin glycosidases"/>
    <property type="match status" value="1"/>
</dbReference>
<feature type="domain" description="Alpha-L-rhamnosidase six-hairpin glycosidase" evidence="4">
    <location>
        <begin position="2"/>
        <end position="233"/>
    </location>
</feature>
<dbReference type="PANTHER" id="PTHR33307">
    <property type="entry name" value="ALPHA-RHAMNOSIDASE (EUROFUNG)"/>
    <property type="match status" value="1"/>
</dbReference>
<evidence type="ECO:0000313" key="7">
    <source>
        <dbReference type="Proteomes" id="UP001626628"/>
    </source>
</evidence>
<dbReference type="PANTHER" id="PTHR33307:SF6">
    <property type="entry name" value="ALPHA-RHAMNOSIDASE (EUROFUNG)-RELATED"/>
    <property type="match status" value="1"/>
</dbReference>
<dbReference type="InterPro" id="IPR008928">
    <property type="entry name" value="6-hairpin_glycosidase_sf"/>
</dbReference>
<dbReference type="EMBL" id="CP147982">
    <property type="protein sequence ID" value="WXK74968.1"/>
    <property type="molecule type" value="Genomic_DNA"/>
</dbReference>
<evidence type="ECO:0000313" key="6">
    <source>
        <dbReference type="EMBL" id="WXK74968.1"/>
    </source>
</evidence>